<sequence>MLLTGCSSTLHPASTPDATATDPVDSPSDPPASPTPTPAAPPPDERTGDGLDTPYAVDGIVVVSPAHRVSAAYVPPWAQRPDGIHPDAAAGFAALVAAAQADGLALSLRSGYRTYADQRASFERALRTYPEETARRYYAEPGASEHQTGLALDAWDGTNRGSAFAQTPQAAWLATHATTHGFIVRYPLGKTAITGYAWESWHLRWVGTEVSAAFTSDPSLTLEEFLGLA</sequence>
<dbReference type="InterPro" id="IPR058193">
    <property type="entry name" value="VanY/YodJ_core_dom"/>
</dbReference>
<dbReference type="GO" id="GO:0008233">
    <property type="term" value="F:peptidase activity"/>
    <property type="evidence" value="ECO:0007669"/>
    <property type="project" value="InterPro"/>
</dbReference>
<keyword evidence="4" id="KW-1185">Reference proteome</keyword>
<dbReference type="GO" id="GO:0006508">
    <property type="term" value="P:proteolysis"/>
    <property type="evidence" value="ECO:0007669"/>
    <property type="project" value="InterPro"/>
</dbReference>
<dbReference type="InterPro" id="IPR009045">
    <property type="entry name" value="Zn_M74/Hedgehog-like"/>
</dbReference>
<feature type="compositionally biased region" description="Pro residues" evidence="1">
    <location>
        <begin position="28"/>
        <end position="42"/>
    </location>
</feature>
<proteinExistence type="predicted"/>
<dbReference type="InterPro" id="IPR052179">
    <property type="entry name" value="DD-CPase-like"/>
</dbReference>
<dbReference type="Gene3D" id="3.30.1380.10">
    <property type="match status" value="1"/>
</dbReference>
<gene>
    <name evidence="3" type="ORF">C1706_11495</name>
</gene>
<evidence type="ECO:0000259" key="2">
    <source>
        <dbReference type="Pfam" id="PF02557"/>
    </source>
</evidence>
<evidence type="ECO:0000256" key="1">
    <source>
        <dbReference type="SAM" id="MobiDB-lite"/>
    </source>
</evidence>
<dbReference type="AlphaFoldDB" id="A0A4Q2EFS5"/>
<dbReference type="CDD" id="cd14852">
    <property type="entry name" value="LD-carboxypeptidase"/>
    <property type="match status" value="1"/>
</dbReference>
<comment type="caution">
    <text evidence="3">The sequence shown here is derived from an EMBL/GenBank/DDBJ whole genome shotgun (WGS) entry which is preliminary data.</text>
</comment>
<reference evidence="3 4" key="1">
    <citation type="submission" date="2018-01" db="EMBL/GenBank/DDBJ databases">
        <title>Lactibacter flavus gen. nov., sp. nov., a novel bacterium of the family Propionibacteriaceae isolated from raw milk and dairy products.</title>
        <authorList>
            <person name="Wenning M."/>
            <person name="Breitenwieser F."/>
            <person name="Huptas C."/>
            <person name="von Neubeck M."/>
            <person name="Busse H.-J."/>
            <person name="Scherer S."/>
        </authorList>
    </citation>
    <scope>NUCLEOTIDE SEQUENCE [LARGE SCALE GENOMIC DNA]</scope>
    <source>
        <strain evidence="3 4">VG341</strain>
    </source>
</reference>
<evidence type="ECO:0000313" key="4">
    <source>
        <dbReference type="Proteomes" id="UP000290624"/>
    </source>
</evidence>
<organism evidence="3 4">
    <name type="scientific">Propioniciclava flava</name>
    <dbReference type="NCBI Taxonomy" id="2072026"/>
    <lineage>
        <taxon>Bacteria</taxon>
        <taxon>Bacillati</taxon>
        <taxon>Actinomycetota</taxon>
        <taxon>Actinomycetes</taxon>
        <taxon>Propionibacteriales</taxon>
        <taxon>Propionibacteriaceae</taxon>
        <taxon>Propioniciclava</taxon>
    </lineage>
</organism>
<name>A0A4Q2EFS5_9ACTN</name>
<accession>A0A4Q2EFS5</accession>
<protein>
    <recommendedName>
        <fullName evidence="2">D-alanyl-D-alanine carboxypeptidase-like core domain-containing protein</fullName>
    </recommendedName>
</protein>
<dbReference type="PANTHER" id="PTHR34385">
    <property type="entry name" value="D-ALANYL-D-ALANINE CARBOXYPEPTIDASE"/>
    <property type="match status" value="1"/>
</dbReference>
<dbReference type="SUPFAM" id="SSF55166">
    <property type="entry name" value="Hedgehog/DD-peptidase"/>
    <property type="match status" value="1"/>
</dbReference>
<dbReference type="InterPro" id="IPR003709">
    <property type="entry name" value="VanY-like_core_dom"/>
</dbReference>
<dbReference type="EMBL" id="PPCV01000008">
    <property type="protein sequence ID" value="RXW31496.1"/>
    <property type="molecule type" value="Genomic_DNA"/>
</dbReference>
<dbReference type="Pfam" id="PF02557">
    <property type="entry name" value="VanY"/>
    <property type="match status" value="1"/>
</dbReference>
<dbReference type="PANTHER" id="PTHR34385:SF1">
    <property type="entry name" value="PEPTIDOGLYCAN L-ALANYL-D-GLUTAMATE ENDOPEPTIDASE CWLK"/>
    <property type="match status" value="1"/>
</dbReference>
<feature type="domain" description="D-alanyl-D-alanine carboxypeptidase-like core" evidence="2">
    <location>
        <begin position="84"/>
        <end position="207"/>
    </location>
</feature>
<feature type="region of interest" description="Disordered" evidence="1">
    <location>
        <begin position="1"/>
        <end position="54"/>
    </location>
</feature>
<feature type="compositionally biased region" description="Polar residues" evidence="1">
    <location>
        <begin position="1"/>
        <end position="18"/>
    </location>
</feature>
<evidence type="ECO:0000313" key="3">
    <source>
        <dbReference type="EMBL" id="RXW31496.1"/>
    </source>
</evidence>
<dbReference type="Proteomes" id="UP000290624">
    <property type="component" value="Unassembled WGS sequence"/>
</dbReference>